<keyword evidence="2" id="KW-1185">Reference proteome</keyword>
<evidence type="ECO:0000313" key="1">
    <source>
        <dbReference type="EMBL" id="PKA56924.1"/>
    </source>
</evidence>
<evidence type="ECO:0000313" key="2">
    <source>
        <dbReference type="Proteomes" id="UP000236161"/>
    </source>
</evidence>
<organism evidence="1 2">
    <name type="scientific">Apostasia shenzhenica</name>
    <dbReference type="NCBI Taxonomy" id="1088818"/>
    <lineage>
        <taxon>Eukaryota</taxon>
        <taxon>Viridiplantae</taxon>
        <taxon>Streptophyta</taxon>
        <taxon>Embryophyta</taxon>
        <taxon>Tracheophyta</taxon>
        <taxon>Spermatophyta</taxon>
        <taxon>Magnoliopsida</taxon>
        <taxon>Liliopsida</taxon>
        <taxon>Asparagales</taxon>
        <taxon>Orchidaceae</taxon>
        <taxon>Apostasioideae</taxon>
        <taxon>Apostasia</taxon>
    </lineage>
</organism>
<name>A0A2I0AN22_9ASPA</name>
<dbReference type="STRING" id="1088818.A0A2I0AN22"/>
<gene>
    <name evidence="1" type="ORF">AXF42_Ash002227</name>
</gene>
<protein>
    <submittedName>
        <fullName evidence="1">Uncharacterized protein</fullName>
    </submittedName>
</protein>
<reference evidence="1 2" key="1">
    <citation type="journal article" date="2017" name="Nature">
        <title>The Apostasia genome and the evolution of orchids.</title>
        <authorList>
            <person name="Zhang G.Q."/>
            <person name="Liu K.W."/>
            <person name="Li Z."/>
            <person name="Lohaus R."/>
            <person name="Hsiao Y.Y."/>
            <person name="Niu S.C."/>
            <person name="Wang J.Y."/>
            <person name="Lin Y.C."/>
            <person name="Xu Q."/>
            <person name="Chen L.J."/>
            <person name="Yoshida K."/>
            <person name="Fujiwara S."/>
            <person name="Wang Z.W."/>
            <person name="Zhang Y.Q."/>
            <person name="Mitsuda N."/>
            <person name="Wang M."/>
            <person name="Liu G.H."/>
            <person name="Pecoraro L."/>
            <person name="Huang H.X."/>
            <person name="Xiao X.J."/>
            <person name="Lin M."/>
            <person name="Wu X.Y."/>
            <person name="Wu W.L."/>
            <person name="Chen Y.Y."/>
            <person name="Chang S.B."/>
            <person name="Sakamoto S."/>
            <person name="Ohme-Takagi M."/>
            <person name="Yagi M."/>
            <person name="Zeng S.J."/>
            <person name="Shen C.Y."/>
            <person name="Yeh C.M."/>
            <person name="Luo Y.B."/>
            <person name="Tsai W.C."/>
            <person name="Van de Peer Y."/>
            <person name="Liu Z.J."/>
        </authorList>
    </citation>
    <scope>NUCLEOTIDE SEQUENCE [LARGE SCALE GENOMIC DNA]</scope>
    <source>
        <strain evidence="2">cv. Shenzhen</strain>
        <tissue evidence="1">Stem</tissue>
    </source>
</reference>
<dbReference type="AlphaFoldDB" id="A0A2I0AN22"/>
<accession>A0A2I0AN22</accession>
<dbReference type="EMBL" id="KZ451969">
    <property type="protein sequence ID" value="PKA56924.1"/>
    <property type="molecule type" value="Genomic_DNA"/>
</dbReference>
<dbReference type="PANTHER" id="PTHR38390">
    <property type="entry name" value="OS01G0103900 PROTEIN"/>
    <property type="match status" value="1"/>
</dbReference>
<sequence length="134" mass="15199">MPLLCFLLDLRNVSHSLFQDLKQSLLQLANLYAVTAGRQERYGLTDEALMLPDRIGLCYIQRSESSTSSAEDAASRSVTVEFVVIVQDDDLFSEYLEKQRRFMYNVNQLHQCVIIKDGNGKKAAVYDNAAYDLP</sequence>
<dbReference type="PANTHER" id="PTHR38390:SF2">
    <property type="entry name" value="OS01G0103900 PROTEIN"/>
    <property type="match status" value="1"/>
</dbReference>
<proteinExistence type="predicted"/>
<dbReference type="Proteomes" id="UP000236161">
    <property type="component" value="Unassembled WGS sequence"/>
</dbReference>
<dbReference type="OrthoDB" id="1906673at2759"/>